<name>A0A5B7IIK0_PORTR</name>
<dbReference type="Proteomes" id="UP000324222">
    <property type="component" value="Unassembled WGS sequence"/>
</dbReference>
<dbReference type="AlphaFoldDB" id="A0A5B7IIK0"/>
<proteinExistence type="predicted"/>
<reference evidence="2 3" key="1">
    <citation type="submission" date="2019-05" db="EMBL/GenBank/DDBJ databases">
        <title>Another draft genome of Portunus trituberculatus and its Hox gene families provides insights of decapod evolution.</title>
        <authorList>
            <person name="Jeong J.-H."/>
            <person name="Song I."/>
            <person name="Kim S."/>
            <person name="Choi T."/>
            <person name="Kim D."/>
            <person name="Ryu S."/>
            <person name="Kim W."/>
        </authorList>
    </citation>
    <scope>NUCLEOTIDE SEQUENCE [LARGE SCALE GENOMIC DNA]</scope>
    <source>
        <tissue evidence="2">Muscle</tissue>
    </source>
</reference>
<evidence type="ECO:0000313" key="3">
    <source>
        <dbReference type="Proteomes" id="UP000324222"/>
    </source>
</evidence>
<comment type="caution">
    <text evidence="2">The sequence shown here is derived from an EMBL/GenBank/DDBJ whole genome shotgun (WGS) entry which is preliminary data.</text>
</comment>
<gene>
    <name evidence="2" type="ORF">E2C01_075212</name>
</gene>
<dbReference type="EMBL" id="VSRR010054568">
    <property type="protein sequence ID" value="MPC80628.1"/>
    <property type="molecule type" value="Genomic_DNA"/>
</dbReference>
<sequence length="129" mass="14610">MVERGRRRGEGGGEAYRRSPGTFPRQSRRHFNQTLLLGTAALGPLLISSNCDIADYPIIVMMRANFEILYEDSVSGRCRALISGRWTAEEAVRRDHSPTREVERRRKPGRELPSQVLQLEVNTEEGVTV</sequence>
<protein>
    <submittedName>
        <fullName evidence="2">Uncharacterized protein</fullName>
    </submittedName>
</protein>
<keyword evidence="3" id="KW-1185">Reference proteome</keyword>
<evidence type="ECO:0000313" key="2">
    <source>
        <dbReference type="EMBL" id="MPC80628.1"/>
    </source>
</evidence>
<feature type="region of interest" description="Disordered" evidence="1">
    <location>
        <begin position="1"/>
        <end position="28"/>
    </location>
</feature>
<organism evidence="2 3">
    <name type="scientific">Portunus trituberculatus</name>
    <name type="common">Swimming crab</name>
    <name type="synonym">Neptunus trituberculatus</name>
    <dbReference type="NCBI Taxonomy" id="210409"/>
    <lineage>
        <taxon>Eukaryota</taxon>
        <taxon>Metazoa</taxon>
        <taxon>Ecdysozoa</taxon>
        <taxon>Arthropoda</taxon>
        <taxon>Crustacea</taxon>
        <taxon>Multicrustacea</taxon>
        <taxon>Malacostraca</taxon>
        <taxon>Eumalacostraca</taxon>
        <taxon>Eucarida</taxon>
        <taxon>Decapoda</taxon>
        <taxon>Pleocyemata</taxon>
        <taxon>Brachyura</taxon>
        <taxon>Eubrachyura</taxon>
        <taxon>Portunoidea</taxon>
        <taxon>Portunidae</taxon>
        <taxon>Portuninae</taxon>
        <taxon>Portunus</taxon>
    </lineage>
</organism>
<accession>A0A5B7IIK0</accession>
<feature type="compositionally biased region" description="Basic and acidic residues" evidence="1">
    <location>
        <begin position="1"/>
        <end position="17"/>
    </location>
</feature>
<evidence type="ECO:0000256" key="1">
    <source>
        <dbReference type="SAM" id="MobiDB-lite"/>
    </source>
</evidence>